<evidence type="ECO:0000313" key="2">
    <source>
        <dbReference type="Proteomes" id="UP000248555"/>
    </source>
</evidence>
<gene>
    <name evidence="1" type="ORF">B0I26_110100</name>
</gene>
<dbReference type="EMBL" id="QLMH01000010">
    <property type="protein sequence ID" value="RAK18468.1"/>
    <property type="molecule type" value="Genomic_DNA"/>
</dbReference>
<dbReference type="Pfam" id="PF13040">
    <property type="entry name" value="Fur_reg_FbpB"/>
    <property type="match status" value="1"/>
</dbReference>
<dbReference type="InterPro" id="IPR025004">
    <property type="entry name" value="SenN/SenS"/>
</dbReference>
<organism evidence="1 2">
    <name type="scientific">Paranoxybacillus vitaminiphilus</name>
    <dbReference type="NCBI Taxonomy" id="581036"/>
    <lineage>
        <taxon>Bacteria</taxon>
        <taxon>Bacillati</taxon>
        <taxon>Bacillota</taxon>
        <taxon>Bacilli</taxon>
        <taxon>Bacillales</taxon>
        <taxon>Anoxybacillaceae</taxon>
        <taxon>Paranoxybacillus</taxon>
    </lineage>
</organism>
<reference evidence="1 2" key="1">
    <citation type="submission" date="2018-06" db="EMBL/GenBank/DDBJ databases">
        <title>Genomic Encyclopedia of Type Strains, Phase III (KMG-III): the genomes of soil and plant-associated and newly described type strains.</title>
        <authorList>
            <person name="Whitman W."/>
        </authorList>
    </citation>
    <scope>NUCLEOTIDE SEQUENCE [LARGE SCALE GENOMIC DNA]</scope>
    <source>
        <strain evidence="1 2">CGMCC 1.8979</strain>
    </source>
</reference>
<comment type="caution">
    <text evidence="1">The sequence shown here is derived from an EMBL/GenBank/DDBJ whole genome shotgun (WGS) entry which is preliminary data.</text>
</comment>
<accession>A0A327YBG6</accession>
<proteinExistence type="predicted"/>
<dbReference type="Proteomes" id="UP000248555">
    <property type="component" value="Unassembled WGS sequence"/>
</dbReference>
<sequence length="43" mass="5336">MRKIRKVTLEELILENKQQLLNDREAMERIEEKLEERILKKVE</sequence>
<dbReference type="RefSeq" id="WP_111645700.1">
    <property type="nucleotide sequence ID" value="NZ_QLMH01000010.1"/>
</dbReference>
<keyword evidence="2" id="KW-1185">Reference proteome</keyword>
<evidence type="ECO:0000313" key="1">
    <source>
        <dbReference type="EMBL" id="RAK18468.1"/>
    </source>
</evidence>
<dbReference type="AlphaFoldDB" id="A0A327YBG6"/>
<name>A0A327YBG6_9BACL</name>
<protein>
    <submittedName>
        <fullName evidence="1">Fur-regulated basic protein B</fullName>
    </submittedName>
</protein>